<feature type="transmembrane region" description="Helical" evidence="1">
    <location>
        <begin position="119"/>
        <end position="139"/>
    </location>
</feature>
<comment type="caution">
    <text evidence="2">The sequence shown here is derived from an EMBL/GenBank/DDBJ whole genome shotgun (WGS) entry which is preliminary data.</text>
</comment>
<dbReference type="EMBL" id="LKAQ01000001">
    <property type="protein sequence ID" value="OIQ52028.1"/>
    <property type="molecule type" value="Genomic_DNA"/>
</dbReference>
<organism evidence="2 3">
    <name type="scientific">Pseudodesulfovibrio hydrargyri</name>
    <dbReference type="NCBI Taxonomy" id="2125990"/>
    <lineage>
        <taxon>Bacteria</taxon>
        <taxon>Pseudomonadati</taxon>
        <taxon>Thermodesulfobacteriota</taxon>
        <taxon>Desulfovibrionia</taxon>
        <taxon>Desulfovibrionales</taxon>
        <taxon>Desulfovibrionaceae</taxon>
    </lineage>
</organism>
<reference evidence="2 3" key="1">
    <citation type="submission" date="2015-09" db="EMBL/GenBank/DDBJ databases">
        <title>Genome of Desulfovibrio dechloracetivorans BerOc1, a mercury methylating strain isolated from highly hydrocarbons and metals contaminated coastal sediments.</title>
        <authorList>
            <person name="Goni Urriza M."/>
            <person name="Gassie C."/>
            <person name="Bouchez O."/>
            <person name="Klopp C."/>
            <person name="Ranchou-Peyruse A."/>
            <person name="Remy G."/>
        </authorList>
    </citation>
    <scope>NUCLEOTIDE SEQUENCE [LARGE SCALE GENOMIC DNA]</scope>
    <source>
        <strain evidence="2 3">BerOc1</strain>
    </source>
</reference>
<feature type="transmembrane region" description="Helical" evidence="1">
    <location>
        <begin position="26"/>
        <end position="45"/>
    </location>
</feature>
<keyword evidence="1" id="KW-0812">Transmembrane</keyword>
<dbReference type="RefSeq" id="WP_129586468.1">
    <property type="nucleotide sequence ID" value="NZ_LKAQ01000001.1"/>
</dbReference>
<feature type="transmembrane region" description="Helical" evidence="1">
    <location>
        <begin position="151"/>
        <end position="173"/>
    </location>
</feature>
<protein>
    <submittedName>
        <fullName evidence="2">Uncharacterized protein</fullName>
    </submittedName>
</protein>
<keyword evidence="1" id="KW-0472">Membrane</keyword>
<sequence>MCNRVPTSCDVQKIHEEINQLANQRFLLTTLSVTVFGLVLTMQLPKDIPVQGADIGGLHYMLSIISSIVIFFLYVLSHYTKGMQRICTSYLVVTKTSTWEMDWEEFRKRPHFGYTKPQTALFLLINGLIVMFPFVYAFICEQQLKPLGGMFTLILVGLALEVLMYLMGFKNVFDLHKGVKKTWEEIKIVENVQKDHRSGSTLLDH</sequence>
<keyword evidence="3" id="KW-1185">Reference proteome</keyword>
<evidence type="ECO:0000313" key="2">
    <source>
        <dbReference type="EMBL" id="OIQ52028.1"/>
    </source>
</evidence>
<dbReference type="Proteomes" id="UP000181901">
    <property type="component" value="Unassembled WGS sequence"/>
</dbReference>
<accession>A0A1J5N1M5</accession>
<feature type="transmembrane region" description="Helical" evidence="1">
    <location>
        <begin position="57"/>
        <end position="76"/>
    </location>
</feature>
<name>A0A1J5N1M5_9BACT</name>
<keyword evidence="1" id="KW-1133">Transmembrane helix</keyword>
<evidence type="ECO:0000313" key="3">
    <source>
        <dbReference type="Proteomes" id="UP000181901"/>
    </source>
</evidence>
<gene>
    <name evidence="2" type="ORF">BerOc1_00499</name>
</gene>
<dbReference type="AlphaFoldDB" id="A0A1J5N1M5"/>
<proteinExistence type="predicted"/>
<evidence type="ECO:0000256" key="1">
    <source>
        <dbReference type="SAM" id="Phobius"/>
    </source>
</evidence>